<keyword evidence="3" id="KW-1185">Reference proteome</keyword>
<gene>
    <name evidence="2" type="ORF">H8707_00375</name>
</gene>
<dbReference type="Gene3D" id="3.30.465.10">
    <property type="match status" value="1"/>
</dbReference>
<protein>
    <recommendedName>
        <fullName evidence="4">Transporter-associated domain-containing protein</fullName>
    </recommendedName>
</protein>
<keyword evidence="1" id="KW-1133">Transmembrane helix</keyword>
<evidence type="ECO:0008006" key="4">
    <source>
        <dbReference type="Google" id="ProtNLM"/>
    </source>
</evidence>
<name>A0A926EQL3_9FIRM</name>
<reference evidence="2" key="1">
    <citation type="submission" date="2020-08" db="EMBL/GenBank/DDBJ databases">
        <title>Genome public.</title>
        <authorList>
            <person name="Liu C."/>
            <person name="Sun Q."/>
        </authorList>
    </citation>
    <scope>NUCLEOTIDE SEQUENCE</scope>
    <source>
        <strain evidence="2">BX21</strain>
    </source>
</reference>
<evidence type="ECO:0000256" key="1">
    <source>
        <dbReference type="SAM" id="Phobius"/>
    </source>
</evidence>
<keyword evidence="1" id="KW-0812">Transmembrane</keyword>
<dbReference type="AlphaFoldDB" id="A0A926EQL3"/>
<accession>A0A926EQL3</accession>
<feature type="transmembrane region" description="Helical" evidence="1">
    <location>
        <begin position="105"/>
        <end position="123"/>
    </location>
</feature>
<dbReference type="EMBL" id="JACRTG010000002">
    <property type="protein sequence ID" value="MBC8586700.1"/>
    <property type="molecule type" value="Genomic_DNA"/>
</dbReference>
<dbReference type="Proteomes" id="UP000601171">
    <property type="component" value="Unassembled WGS sequence"/>
</dbReference>
<dbReference type="RefSeq" id="WP_262428163.1">
    <property type="nucleotide sequence ID" value="NZ_JACRTG010000002.1"/>
</dbReference>
<organism evidence="2 3">
    <name type="scientific">Paratissierella segnis</name>
    <dbReference type="NCBI Taxonomy" id="2763679"/>
    <lineage>
        <taxon>Bacteria</taxon>
        <taxon>Bacillati</taxon>
        <taxon>Bacillota</taxon>
        <taxon>Tissierellia</taxon>
        <taxon>Tissierellales</taxon>
        <taxon>Tissierellaceae</taxon>
        <taxon>Paratissierella</taxon>
    </lineage>
</organism>
<dbReference type="InterPro" id="IPR016169">
    <property type="entry name" value="FAD-bd_PCMH_sub2"/>
</dbReference>
<feature type="transmembrane region" description="Helical" evidence="1">
    <location>
        <begin position="54"/>
        <end position="75"/>
    </location>
</feature>
<sequence>MKNFLIEHKLEKLTYVLEMIITALIAIGVIIGLIDLFRYFPAIFVADAPESYEIFQSFLAYALVLIVGVELMLMIINHSTKAIMELILFVIARKMLIYSHTMKDLVLGTIAIAIVFAILKFLIPEDKEDIIKRSKNVYSASTKVEDIIKRTKYNIPVDKGYTVGGLVCRLADEACVPVTEGSEFTSGDLKIKVVKASEDGLIEEVMIKKKDEKDS</sequence>
<keyword evidence="1" id="KW-0472">Membrane</keyword>
<proteinExistence type="predicted"/>
<evidence type="ECO:0000313" key="3">
    <source>
        <dbReference type="Proteomes" id="UP000601171"/>
    </source>
</evidence>
<comment type="caution">
    <text evidence="2">The sequence shown here is derived from an EMBL/GenBank/DDBJ whole genome shotgun (WGS) entry which is preliminary data.</text>
</comment>
<feature type="transmembrane region" description="Helical" evidence="1">
    <location>
        <begin position="12"/>
        <end position="34"/>
    </location>
</feature>
<evidence type="ECO:0000313" key="2">
    <source>
        <dbReference type="EMBL" id="MBC8586700.1"/>
    </source>
</evidence>